<evidence type="ECO:0000313" key="11">
    <source>
        <dbReference type="Proteomes" id="UP000261174"/>
    </source>
</evidence>
<comment type="similarity">
    <text evidence="2">Belongs to the nitronate monooxygenase family. NMO class I subfamily.</text>
</comment>
<comment type="caution">
    <text evidence="10">The sequence shown here is derived from an EMBL/GenBank/DDBJ whole genome shotgun (WGS) entry which is preliminary data.</text>
</comment>
<reference evidence="10 11" key="1">
    <citation type="submission" date="2018-08" db="EMBL/GenBank/DDBJ databases">
        <title>Chitinophaga sp. K20C18050901, a novel bacterium isolated from forest soil.</title>
        <authorList>
            <person name="Wang C."/>
        </authorList>
    </citation>
    <scope>NUCLEOTIDE SEQUENCE [LARGE SCALE GENOMIC DNA]</scope>
    <source>
        <strain evidence="10 11">K20C18050901</strain>
    </source>
</reference>
<dbReference type="PANTHER" id="PTHR42747">
    <property type="entry name" value="NITRONATE MONOOXYGENASE-RELATED"/>
    <property type="match status" value="1"/>
</dbReference>
<dbReference type="EMBL" id="QTJV01000010">
    <property type="protein sequence ID" value="RFM32297.1"/>
    <property type="molecule type" value="Genomic_DNA"/>
</dbReference>
<dbReference type="Proteomes" id="UP000261174">
    <property type="component" value="Unassembled WGS sequence"/>
</dbReference>
<evidence type="ECO:0000256" key="9">
    <source>
        <dbReference type="ARBA" id="ARBA00049401"/>
    </source>
</evidence>
<evidence type="ECO:0000256" key="8">
    <source>
        <dbReference type="ARBA" id="ARBA00031155"/>
    </source>
</evidence>
<dbReference type="OrthoDB" id="9778912at2"/>
<sequence>MMNNLTRLLDIALPIVQAPMFGVTTPAMVAAAANTGALGSLAIADLSAQKSIEQIRATRQLTAKPFAVNLFVHTIPPITATLREQYTQTKSHIEHLAAKNGLTVKLPELDAIQVTPYQDQIDAIISEQCRIVSFTFGIPDAESIQQLKANNTILIGTCTSVAEAIALEEQGIDIICVQGIEAGGHRGSFIGLPQIGGFSLLPQVYDTVKTPLIYAGGIYNKKSMQAALALGAQAVSIGSLLIASKESALLPFEKERLSTVKEEEVVLTRSFSGRFARGIHNTFIQALEGSDYILPYPYQNKLTGELRRIARAHQDSEFVNIWLGQSIQSFSSASTAEIINQLTK</sequence>
<evidence type="ECO:0000313" key="10">
    <source>
        <dbReference type="EMBL" id="RFM32297.1"/>
    </source>
</evidence>
<organism evidence="10 11">
    <name type="scientific">Chitinophaga silvisoli</name>
    <dbReference type="NCBI Taxonomy" id="2291814"/>
    <lineage>
        <taxon>Bacteria</taxon>
        <taxon>Pseudomonadati</taxon>
        <taxon>Bacteroidota</taxon>
        <taxon>Chitinophagia</taxon>
        <taxon>Chitinophagales</taxon>
        <taxon>Chitinophagaceae</taxon>
        <taxon>Chitinophaga</taxon>
    </lineage>
</organism>
<evidence type="ECO:0000256" key="2">
    <source>
        <dbReference type="ARBA" id="ARBA00009881"/>
    </source>
</evidence>
<gene>
    <name evidence="10" type="ORF">DXN04_26355</name>
</gene>
<keyword evidence="11" id="KW-1185">Reference proteome</keyword>
<evidence type="ECO:0000256" key="4">
    <source>
        <dbReference type="ARBA" id="ARBA00022630"/>
    </source>
</evidence>
<keyword evidence="5" id="KW-0288">FMN</keyword>
<dbReference type="GO" id="GO:0018580">
    <property type="term" value="F:nitronate monooxygenase activity"/>
    <property type="evidence" value="ECO:0007669"/>
    <property type="project" value="InterPro"/>
</dbReference>
<dbReference type="InterPro" id="IPR004136">
    <property type="entry name" value="NMO"/>
</dbReference>
<dbReference type="CDD" id="cd04730">
    <property type="entry name" value="NPD_like"/>
    <property type="match status" value="1"/>
</dbReference>
<dbReference type="GO" id="GO:0009636">
    <property type="term" value="P:response to toxic substance"/>
    <property type="evidence" value="ECO:0007669"/>
    <property type="project" value="UniProtKB-KW"/>
</dbReference>
<keyword evidence="7 10" id="KW-0503">Monooxygenase</keyword>
<dbReference type="InterPro" id="IPR013785">
    <property type="entry name" value="Aldolase_TIM"/>
</dbReference>
<evidence type="ECO:0000256" key="3">
    <source>
        <dbReference type="ARBA" id="ARBA00022575"/>
    </source>
</evidence>
<dbReference type="PANTHER" id="PTHR42747:SF3">
    <property type="entry name" value="NITRONATE MONOOXYGENASE-RELATED"/>
    <property type="match status" value="1"/>
</dbReference>
<dbReference type="Gene3D" id="3.20.20.70">
    <property type="entry name" value="Aldolase class I"/>
    <property type="match status" value="1"/>
</dbReference>
<comment type="catalytic activity">
    <reaction evidence="9">
        <text>3 propionate 3-nitronate + 3 O2 + H2O = 3 3-oxopropanoate + 2 nitrate + nitrite + H2O2 + 3 H(+)</text>
        <dbReference type="Rhea" id="RHEA:57332"/>
        <dbReference type="ChEBI" id="CHEBI:15377"/>
        <dbReference type="ChEBI" id="CHEBI:15378"/>
        <dbReference type="ChEBI" id="CHEBI:15379"/>
        <dbReference type="ChEBI" id="CHEBI:16240"/>
        <dbReference type="ChEBI" id="CHEBI:16301"/>
        <dbReference type="ChEBI" id="CHEBI:17632"/>
        <dbReference type="ChEBI" id="CHEBI:33190"/>
        <dbReference type="ChEBI" id="CHEBI:136067"/>
    </reaction>
</comment>
<evidence type="ECO:0000256" key="7">
    <source>
        <dbReference type="ARBA" id="ARBA00023033"/>
    </source>
</evidence>
<dbReference type="SUPFAM" id="SSF51412">
    <property type="entry name" value="Inosine monophosphate dehydrogenase (IMPDH)"/>
    <property type="match status" value="1"/>
</dbReference>
<comment type="cofactor">
    <cofactor evidence="1">
        <name>FMN</name>
        <dbReference type="ChEBI" id="CHEBI:58210"/>
    </cofactor>
</comment>
<keyword evidence="4" id="KW-0285">Flavoprotein</keyword>
<evidence type="ECO:0000256" key="6">
    <source>
        <dbReference type="ARBA" id="ARBA00023002"/>
    </source>
</evidence>
<keyword evidence="3" id="KW-0216">Detoxification</keyword>
<dbReference type="AlphaFoldDB" id="A0A3E1NWH7"/>
<evidence type="ECO:0000256" key="5">
    <source>
        <dbReference type="ARBA" id="ARBA00022643"/>
    </source>
</evidence>
<name>A0A3E1NWH7_9BACT</name>
<proteinExistence type="inferred from homology"/>
<dbReference type="Pfam" id="PF03060">
    <property type="entry name" value="NMO"/>
    <property type="match status" value="1"/>
</dbReference>
<keyword evidence="6" id="KW-0560">Oxidoreductase</keyword>
<protein>
    <recommendedName>
        <fullName evidence="8">Propionate 3-nitronate monooxygenase</fullName>
    </recommendedName>
</protein>
<accession>A0A3E1NWH7</accession>
<evidence type="ECO:0000256" key="1">
    <source>
        <dbReference type="ARBA" id="ARBA00001917"/>
    </source>
</evidence>